<dbReference type="EMBL" id="KV426348">
    <property type="protein sequence ID" value="KZV82070.1"/>
    <property type="molecule type" value="Genomic_DNA"/>
</dbReference>
<keyword evidence="2" id="KW-0479">Metal-binding</keyword>
<evidence type="ECO:0000256" key="2">
    <source>
        <dbReference type="ARBA" id="ARBA00022723"/>
    </source>
</evidence>
<dbReference type="PANTHER" id="PTHR31001">
    <property type="entry name" value="UNCHARACTERIZED TRANSCRIPTIONAL REGULATORY PROTEIN"/>
    <property type="match status" value="1"/>
</dbReference>
<dbReference type="GO" id="GO:0000981">
    <property type="term" value="F:DNA-binding transcription factor activity, RNA polymerase II-specific"/>
    <property type="evidence" value="ECO:0007669"/>
    <property type="project" value="InterPro"/>
</dbReference>
<evidence type="ECO:0000256" key="3">
    <source>
        <dbReference type="ARBA" id="ARBA00023242"/>
    </source>
</evidence>
<dbReference type="PROSITE" id="PS50048">
    <property type="entry name" value="ZN2_CY6_FUNGAL_2"/>
    <property type="match status" value="1"/>
</dbReference>
<dbReference type="CDD" id="cd12148">
    <property type="entry name" value="fungal_TF_MHR"/>
    <property type="match status" value="1"/>
</dbReference>
<dbReference type="Proteomes" id="UP000077266">
    <property type="component" value="Unassembled WGS sequence"/>
</dbReference>
<keyword evidence="7" id="KW-1185">Reference proteome</keyword>
<gene>
    <name evidence="6" type="ORF">EXIGLDRAFT_844076</name>
</gene>
<dbReference type="GO" id="GO:0008270">
    <property type="term" value="F:zinc ion binding"/>
    <property type="evidence" value="ECO:0007669"/>
    <property type="project" value="InterPro"/>
</dbReference>
<evidence type="ECO:0000313" key="7">
    <source>
        <dbReference type="Proteomes" id="UP000077266"/>
    </source>
</evidence>
<dbReference type="AlphaFoldDB" id="A0A165C9K9"/>
<dbReference type="STRING" id="1314781.A0A165C9K9"/>
<dbReference type="Gene3D" id="4.10.240.10">
    <property type="entry name" value="Zn(2)-C6 fungal-type DNA-binding domain"/>
    <property type="match status" value="1"/>
</dbReference>
<dbReference type="PROSITE" id="PS00463">
    <property type="entry name" value="ZN2_CY6_FUNGAL_1"/>
    <property type="match status" value="1"/>
</dbReference>
<comment type="subcellular location">
    <subcellularLocation>
        <location evidence="1">Nucleus</location>
    </subcellularLocation>
</comment>
<dbReference type="SMART" id="SM00066">
    <property type="entry name" value="GAL4"/>
    <property type="match status" value="1"/>
</dbReference>
<dbReference type="InParanoid" id="A0A165C9K9"/>
<dbReference type="SMART" id="SM00906">
    <property type="entry name" value="Fungal_trans"/>
    <property type="match status" value="1"/>
</dbReference>
<accession>A0A165C9K9</accession>
<dbReference type="InterPro" id="IPR007219">
    <property type="entry name" value="XnlR_reg_dom"/>
</dbReference>
<feature type="region of interest" description="Disordered" evidence="4">
    <location>
        <begin position="105"/>
        <end position="127"/>
    </location>
</feature>
<evidence type="ECO:0000313" key="6">
    <source>
        <dbReference type="EMBL" id="KZV82070.1"/>
    </source>
</evidence>
<dbReference type="GO" id="GO:0006351">
    <property type="term" value="P:DNA-templated transcription"/>
    <property type="evidence" value="ECO:0007669"/>
    <property type="project" value="InterPro"/>
</dbReference>
<dbReference type="CDD" id="cd00067">
    <property type="entry name" value="GAL4"/>
    <property type="match status" value="1"/>
</dbReference>
<sequence>MDPNTSPWLHDAELEAEAQSQSRRATTCAECRRLKLRCDKKVPCATCAKRGCASICPDGTLHKGQVIGKRLVLTDARHLYDKIDTMRQRVAALESAIAALQSPSASSSSSLSLHDGQATSAPSKNEDTDAELAQMFGTLAVGPSSFFIGPSASADFFIFTTDKAKASMALTIWKSPWGSAYYAGNFNTPGVRMRDQGSNLVRDAMPSEQIARILVDTYFTNIGWMVGAIYRDDVDRILDTLFPDSSGVPRIEALHVHDLAVLFMVFAFACIFDPDREPNMTSARNMYDLALICISYDDVTMHPTLHGICAVHLVSTFLNLSDSGHTGQCRAYCIHGLAAQMCKTLGLHRDDSHWKLDVKERQRRRQVMWDITTYDASCALVLGRPPNISPRHIDARLPIDIAAFSDEEGLWQHSYGSWINSFTSVCVLKALEDAFSAHGASHDTVMRLDRMIREHPVTEALRMSEPGSQDSTSSDRVLILQRACIMVNYQMLLIYVHRGFFAVAATTRTDMLESKYKDSAIATFRAAMHVTTTVRTLYMQLPFCERIPWLWSSAFSASVILASMVIRSPTCPLSETGWKELCLVVELFESVASKLRIVATIMPSLRKLHQKASASRNTRSVSLDDAELAFIYGRTCLVGKNGRATTMKRTETARPSPPTHGVHAIRPLDVSLSLEQLQREIQPLLDAQPVPANEAAIDGQHLHAGHWSEFMRSIGLEGMG</sequence>
<dbReference type="InterPro" id="IPR050613">
    <property type="entry name" value="Sec_Metabolite_Reg"/>
</dbReference>
<dbReference type="GO" id="GO:0003677">
    <property type="term" value="F:DNA binding"/>
    <property type="evidence" value="ECO:0007669"/>
    <property type="project" value="InterPro"/>
</dbReference>
<keyword evidence="3" id="KW-0539">Nucleus</keyword>
<dbReference type="GO" id="GO:0005634">
    <property type="term" value="C:nucleus"/>
    <property type="evidence" value="ECO:0007669"/>
    <property type="project" value="UniProtKB-SubCell"/>
</dbReference>
<reference evidence="6 7" key="1">
    <citation type="journal article" date="2016" name="Mol. Biol. Evol.">
        <title>Comparative Genomics of Early-Diverging Mushroom-Forming Fungi Provides Insights into the Origins of Lignocellulose Decay Capabilities.</title>
        <authorList>
            <person name="Nagy L.G."/>
            <person name="Riley R."/>
            <person name="Tritt A."/>
            <person name="Adam C."/>
            <person name="Daum C."/>
            <person name="Floudas D."/>
            <person name="Sun H."/>
            <person name="Yadav J.S."/>
            <person name="Pangilinan J."/>
            <person name="Larsson K.H."/>
            <person name="Matsuura K."/>
            <person name="Barry K."/>
            <person name="Labutti K."/>
            <person name="Kuo R."/>
            <person name="Ohm R.A."/>
            <person name="Bhattacharya S.S."/>
            <person name="Shirouzu T."/>
            <person name="Yoshinaga Y."/>
            <person name="Martin F.M."/>
            <person name="Grigoriev I.V."/>
            <person name="Hibbett D.S."/>
        </authorList>
    </citation>
    <scope>NUCLEOTIDE SEQUENCE [LARGE SCALE GENOMIC DNA]</scope>
    <source>
        <strain evidence="6 7">HHB12029</strain>
    </source>
</reference>
<feature type="domain" description="Zn(2)-C6 fungal-type" evidence="5">
    <location>
        <begin position="27"/>
        <end position="56"/>
    </location>
</feature>
<dbReference type="InterPro" id="IPR036864">
    <property type="entry name" value="Zn2-C6_fun-type_DNA-bd_sf"/>
</dbReference>
<dbReference type="PANTHER" id="PTHR31001:SF56">
    <property type="entry name" value="ZN(2)-C6 FUNGAL-TYPE DOMAIN-CONTAINING PROTEIN"/>
    <property type="match status" value="1"/>
</dbReference>
<dbReference type="Pfam" id="PF04082">
    <property type="entry name" value="Fungal_trans"/>
    <property type="match status" value="1"/>
</dbReference>
<organism evidence="6 7">
    <name type="scientific">Exidia glandulosa HHB12029</name>
    <dbReference type="NCBI Taxonomy" id="1314781"/>
    <lineage>
        <taxon>Eukaryota</taxon>
        <taxon>Fungi</taxon>
        <taxon>Dikarya</taxon>
        <taxon>Basidiomycota</taxon>
        <taxon>Agaricomycotina</taxon>
        <taxon>Agaricomycetes</taxon>
        <taxon>Auriculariales</taxon>
        <taxon>Exidiaceae</taxon>
        <taxon>Exidia</taxon>
    </lineage>
</organism>
<proteinExistence type="predicted"/>
<protein>
    <recommendedName>
        <fullName evidence="5">Zn(2)-C6 fungal-type domain-containing protein</fullName>
    </recommendedName>
</protein>
<name>A0A165C9K9_EXIGL</name>
<dbReference type="InterPro" id="IPR001138">
    <property type="entry name" value="Zn2Cys6_DnaBD"/>
</dbReference>
<evidence type="ECO:0000259" key="5">
    <source>
        <dbReference type="PROSITE" id="PS50048"/>
    </source>
</evidence>
<evidence type="ECO:0000256" key="4">
    <source>
        <dbReference type="SAM" id="MobiDB-lite"/>
    </source>
</evidence>
<evidence type="ECO:0000256" key="1">
    <source>
        <dbReference type="ARBA" id="ARBA00004123"/>
    </source>
</evidence>
<dbReference type="OrthoDB" id="424974at2759"/>